<protein>
    <submittedName>
        <fullName evidence="2">DEXX-box ATPase</fullName>
    </submittedName>
</protein>
<proteinExistence type="predicted"/>
<dbReference type="InterPro" id="IPR011579">
    <property type="entry name" value="ATPase_dom"/>
</dbReference>
<dbReference type="PANTHER" id="PTHR34704">
    <property type="entry name" value="ATPASE"/>
    <property type="match status" value="1"/>
</dbReference>
<reference evidence="2" key="2">
    <citation type="journal article" date="2014" name="ISME J.">
        <title>Microbial stratification in low pH oxic and suboxic macroscopic growths along an acid mine drainage.</title>
        <authorList>
            <person name="Mendez-Garcia C."/>
            <person name="Mesa V."/>
            <person name="Sprenger R.R."/>
            <person name="Richter M."/>
            <person name="Diez M.S."/>
            <person name="Solano J."/>
            <person name="Bargiela R."/>
            <person name="Golyshina O.V."/>
            <person name="Manteca A."/>
            <person name="Ramos J.L."/>
            <person name="Gallego J.R."/>
            <person name="Llorente I."/>
            <person name="Martins Dos Santos V.A."/>
            <person name="Jensen O.N."/>
            <person name="Pelaez A.I."/>
            <person name="Sanchez J."/>
            <person name="Ferrer M."/>
        </authorList>
    </citation>
    <scope>NUCLEOTIDE SEQUENCE</scope>
</reference>
<feature type="non-terminal residue" evidence="2">
    <location>
        <position position="299"/>
    </location>
</feature>
<dbReference type="PANTHER" id="PTHR34704:SF1">
    <property type="entry name" value="ATPASE"/>
    <property type="match status" value="1"/>
</dbReference>
<dbReference type="Gene3D" id="3.40.50.300">
    <property type="entry name" value="P-loop containing nucleotide triphosphate hydrolases"/>
    <property type="match status" value="1"/>
</dbReference>
<name>T0YWI2_9ZZZZ</name>
<dbReference type="Pfam" id="PF01637">
    <property type="entry name" value="ATPase_2"/>
    <property type="match status" value="1"/>
</dbReference>
<dbReference type="AlphaFoldDB" id="T0YWI2"/>
<feature type="domain" description="ATPase" evidence="1">
    <location>
        <begin position="3"/>
        <end position="206"/>
    </location>
</feature>
<reference evidence="2" key="1">
    <citation type="submission" date="2013-08" db="EMBL/GenBank/DDBJ databases">
        <authorList>
            <person name="Mendez C."/>
            <person name="Richter M."/>
            <person name="Ferrer M."/>
            <person name="Sanchez J."/>
        </authorList>
    </citation>
    <scope>NUCLEOTIDE SEQUENCE</scope>
</reference>
<evidence type="ECO:0000313" key="2">
    <source>
        <dbReference type="EMBL" id="EQD36317.1"/>
    </source>
</evidence>
<gene>
    <name evidence="2" type="ORF">B2A_12195</name>
</gene>
<evidence type="ECO:0000259" key="1">
    <source>
        <dbReference type="Pfam" id="PF01637"/>
    </source>
</evidence>
<dbReference type="SUPFAM" id="SSF52540">
    <property type="entry name" value="P-loop containing nucleoside triphosphate hydrolases"/>
    <property type="match status" value="1"/>
</dbReference>
<accession>T0YWI2</accession>
<organism evidence="2">
    <name type="scientific">mine drainage metagenome</name>
    <dbReference type="NCBI Taxonomy" id="410659"/>
    <lineage>
        <taxon>unclassified sequences</taxon>
        <taxon>metagenomes</taxon>
        <taxon>ecological metagenomes</taxon>
    </lineage>
</organism>
<sequence length="299" mass="33514">MNFVDRTAELSSLEDSYSAKSSNLIVVYGRRRIGKTELIKRFGGNKEDNFVYYLCDGSPLDEQVRRIAMLIGRTLNDNELIEFGAAGIEAIFYKIAKAKTKAKLIMVLDEFQNLAKLDRAIPSIFQRIWDLYVKDSGNLMLVLSGSSISMMRSEVLNYSAPLYGRSTGIFLLKPLSLEYSMRLAPEHTGILNKLYIYFIFGGIPAYYSALSSGMKDYGHAGIREVIGEILKEGSIFTSEPNLLLSEEVRNDTIYMQILEFIAKGINKPGEIASKAGIAHGNLSKYTGLLEYLSMIEKEM</sequence>
<dbReference type="EMBL" id="AUZZ01008791">
    <property type="protein sequence ID" value="EQD36317.1"/>
    <property type="molecule type" value="Genomic_DNA"/>
</dbReference>
<comment type="caution">
    <text evidence="2">The sequence shown here is derived from an EMBL/GenBank/DDBJ whole genome shotgun (WGS) entry which is preliminary data.</text>
</comment>
<dbReference type="GO" id="GO:0005524">
    <property type="term" value="F:ATP binding"/>
    <property type="evidence" value="ECO:0007669"/>
    <property type="project" value="InterPro"/>
</dbReference>
<dbReference type="InterPro" id="IPR027417">
    <property type="entry name" value="P-loop_NTPase"/>
</dbReference>